<dbReference type="InterPro" id="IPR000701">
    <property type="entry name" value="SuccDH_FuR_B_TM-su"/>
</dbReference>
<dbReference type="Gene3D" id="1.20.1300.10">
    <property type="entry name" value="Fumarate reductase/succinate dehydrogenase, transmembrane subunit"/>
    <property type="match status" value="1"/>
</dbReference>
<evidence type="ECO:0000256" key="6">
    <source>
        <dbReference type="ARBA" id="ARBA00022692"/>
    </source>
</evidence>
<dbReference type="SUPFAM" id="SSF81343">
    <property type="entry name" value="Fumarate reductase respiratory complex transmembrane subunits"/>
    <property type="match status" value="1"/>
</dbReference>
<evidence type="ECO:0000256" key="1">
    <source>
        <dbReference type="ARBA" id="ARBA00004050"/>
    </source>
</evidence>
<dbReference type="CDD" id="cd03499">
    <property type="entry name" value="SQR_TypeC_SdhC"/>
    <property type="match status" value="1"/>
</dbReference>
<comment type="caution">
    <text evidence="14">The sequence shown here is derived from an EMBL/GenBank/DDBJ whole genome shotgun (WGS) entry which is preliminary data.</text>
</comment>
<evidence type="ECO:0000313" key="14">
    <source>
        <dbReference type="EMBL" id="EAR21460.1"/>
    </source>
</evidence>
<evidence type="ECO:0000256" key="10">
    <source>
        <dbReference type="ARBA" id="ARBA00023136"/>
    </source>
</evidence>
<dbReference type="InterPro" id="IPR014314">
    <property type="entry name" value="Succ_DH_cytb556"/>
</dbReference>
<dbReference type="PIRSF" id="PIRSF000178">
    <property type="entry name" value="SDH_cyt_b560"/>
    <property type="match status" value="1"/>
</dbReference>
<dbReference type="OrthoDB" id="9799441at2"/>
<dbReference type="Pfam" id="PF01127">
    <property type="entry name" value="Sdh_cyt"/>
    <property type="match status" value="1"/>
</dbReference>
<comment type="cofactor">
    <cofactor evidence="12">
        <name>heme</name>
        <dbReference type="ChEBI" id="CHEBI:30413"/>
    </cofactor>
    <text evidence="12">The heme is bound between the two transmembrane subunits.</text>
</comment>
<evidence type="ECO:0000256" key="4">
    <source>
        <dbReference type="ARBA" id="ARBA00020076"/>
    </source>
</evidence>
<keyword evidence="5 12" id="KW-0349">Heme</keyword>
<comment type="subcellular location">
    <subcellularLocation>
        <location evidence="2">Membrane</location>
    </subcellularLocation>
</comment>
<keyword evidence="9 12" id="KW-0408">Iron</keyword>
<evidence type="ECO:0000256" key="7">
    <source>
        <dbReference type="ARBA" id="ARBA00022723"/>
    </source>
</evidence>
<evidence type="ECO:0000256" key="8">
    <source>
        <dbReference type="ARBA" id="ARBA00022989"/>
    </source>
</evidence>
<accession>A4BRY1</accession>
<dbReference type="GO" id="GO:0009055">
    <property type="term" value="F:electron transfer activity"/>
    <property type="evidence" value="ECO:0007669"/>
    <property type="project" value="InterPro"/>
</dbReference>
<evidence type="ECO:0000256" key="13">
    <source>
        <dbReference type="SAM" id="Phobius"/>
    </source>
</evidence>
<protein>
    <recommendedName>
        <fullName evidence="4">Succinate dehydrogenase cytochrome b556 subunit</fullName>
    </recommendedName>
</protein>
<name>A4BRY1_9GAMM</name>
<feature type="transmembrane region" description="Helical" evidence="13">
    <location>
        <begin position="66"/>
        <end position="86"/>
    </location>
</feature>
<dbReference type="NCBIfam" id="TIGR02970">
    <property type="entry name" value="succ_dehyd_cytB"/>
    <property type="match status" value="1"/>
</dbReference>
<dbReference type="GO" id="GO:0016020">
    <property type="term" value="C:membrane"/>
    <property type="evidence" value="ECO:0007669"/>
    <property type="project" value="UniProtKB-SubCell"/>
</dbReference>
<comment type="function">
    <text evidence="1">Membrane-anchoring subunit of succinate dehydrogenase (SDH).</text>
</comment>
<feature type="transmembrane region" description="Helical" evidence="13">
    <location>
        <begin position="106"/>
        <end position="124"/>
    </location>
</feature>
<proteinExistence type="inferred from homology"/>
<keyword evidence="6 13" id="KW-0812">Transmembrane</keyword>
<dbReference type="HOGENOM" id="CLU_094691_3_1_6"/>
<dbReference type="GO" id="GO:0006099">
    <property type="term" value="P:tricarboxylic acid cycle"/>
    <property type="evidence" value="ECO:0007669"/>
    <property type="project" value="InterPro"/>
</dbReference>
<organism evidence="14 15">
    <name type="scientific">Nitrococcus mobilis Nb-231</name>
    <dbReference type="NCBI Taxonomy" id="314278"/>
    <lineage>
        <taxon>Bacteria</taxon>
        <taxon>Pseudomonadati</taxon>
        <taxon>Pseudomonadota</taxon>
        <taxon>Gammaproteobacteria</taxon>
        <taxon>Chromatiales</taxon>
        <taxon>Ectothiorhodospiraceae</taxon>
        <taxon>Nitrococcus</taxon>
    </lineage>
</organism>
<dbReference type="eggNOG" id="COG2009">
    <property type="taxonomic scope" value="Bacteria"/>
</dbReference>
<dbReference type="InterPro" id="IPR034804">
    <property type="entry name" value="SQR/QFR_C/D"/>
</dbReference>
<evidence type="ECO:0000256" key="5">
    <source>
        <dbReference type="ARBA" id="ARBA00022617"/>
    </source>
</evidence>
<dbReference type="RefSeq" id="WP_004999020.1">
    <property type="nucleotide sequence ID" value="NZ_CH672427.1"/>
</dbReference>
<dbReference type="Proteomes" id="UP000003374">
    <property type="component" value="Unassembled WGS sequence"/>
</dbReference>
<feature type="transmembrane region" description="Helical" evidence="13">
    <location>
        <begin position="21"/>
        <end position="46"/>
    </location>
</feature>
<evidence type="ECO:0000256" key="3">
    <source>
        <dbReference type="ARBA" id="ARBA00007244"/>
    </source>
</evidence>
<keyword evidence="15" id="KW-1185">Reference proteome</keyword>
<keyword evidence="10 13" id="KW-0472">Membrane</keyword>
<dbReference type="EMBL" id="AAOF01000008">
    <property type="protein sequence ID" value="EAR21460.1"/>
    <property type="molecule type" value="Genomic_DNA"/>
</dbReference>
<comment type="similarity">
    <text evidence="3">Belongs to the cytochrome b560 family.</text>
</comment>
<feature type="binding site" description="axial binding residue" evidence="12">
    <location>
        <position position="81"/>
    </location>
    <ligand>
        <name>heme</name>
        <dbReference type="ChEBI" id="CHEBI:30413"/>
        <note>ligand shared with second transmembrane subunit</note>
    </ligand>
    <ligandPart>
        <name>Fe</name>
        <dbReference type="ChEBI" id="CHEBI:18248"/>
    </ligandPart>
</feature>
<sequence length="126" mass="14027">MDSDDRPLSPHLQIYRFPTTVITSITHRITGALLALGTLGVTYWLIALASGPQVYAAARAFFGNGFVQLILFFWTYALFYHLCNGIRHLGWAIDYGFELERARKSAVAVFVAAGILTVITWLFALS</sequence>
<reference evidence="14 15" key="1">
    <citation type="submission" date="2006-02" db="EMBL/GenBank/DDBJ databases">
        <authorList>
            <person name="Waterbury J."/>
            <person name="Ferriera S."/>
            <person name="Johnson J."/>
            <person name="Kravitz S."/>
            <person name="Halpern A."/>
            <person name="Remington K."/>
            <person name="Beeson K."/>
            <person name="Tran B."/>
            <person name="Rogers Y.-H."/>
            <person name="Friedman R."/>
            <person name="Venter J.C."/>
        </authorList>
    </citation>
    <scope>NUCLEOTIDE SEQUENCE [LARGE SCALE GENOMIC DNA]</scope>
    <source>
        <strain evidence="14 15">Nb-231</strain>
    </source>
</reference>
<evidence type="ECO:0000256" key="2">
    <source>
        <dbReference type="ARBA" id="ARBA00004370"/>
    </source>
</evidence>
<keyword evidence="7 12" id="KW-0479">Metal-binding</keyword>
<evidence type="ECO:0000256" key="12">
    <source>
        <dbReference type="PIRSR" id="PIRSR000178-1"/>
    </source>
</evidence>
<evidence type="ECO:0000256" key="11">
    <source>
        <dbReference type="ARBA" id="ARBA00025912"/>
    </source>
</evidence>
<dbReference type="AlphaFoldDB" id="A4BRY1"/>
<keyword evidence="8 13" id="KW-1133">Transmembrane helix</keyword>
<evidence type="ECO:0000313" key="15">
    <source>
        <dbReference type="Proteomes" id="UP000003374"/>
    </source>
</evidence>
<dbReference type="GO" id="GO:0046872">
    <property type="term" value="F:metal ion binding"/>
    <property type="evidence" value="ECO:0007669"/>
    <property type="project" value="UniProtKB-KW"/>
</dbReference>
<comment type="subunit">
    <text evidence="11">Part of an enzyme complex containing four subunits: a flavoprotein, an iron-sulfur protein, plus two membrane-anchoring proteins, SdhC and SdhD. The complex can form homotrimers.</text>
</comment>
<gene>
    <name evidence="14" type="ORF">NB231_01079</name>
</gene>
<dbReference type="PANTHER" id="PTHR10978">
    <property type="entry name" value="SUCCINATE DEHYDROGENASE CYTOCHROME B560 SUBUNIT"/>
    <property type="match status" value="1"/>
</dbReference>
<dbReference type="STRING" id="314278.NB231_01079"/>
<dbReference type="PANTHER" id="PTHR10978:SF5">
    <property type="entry name" value="SUCCINATE DEHYDROGENASE CYTOCHROME B560 SUBUNIT, MITOCHONDRIAL"/>
    <property type="match status" value="1"/>
</dbReference>
<evidence type="ECO:0000256" key="9">
    <source>
        <dbReference type="ARBA" id="ARBA00023004"/>
    </source>
</evidence>